<dbReference type="GO" id="GO:0043571">
    <property type="term" value="P:maintenance of CRISPR repeat elements"/>
    <property type="evidence" value="ECO:0007669"/>
    <property type="project" value="UniProtKB-UniRule"/>
</dbReference>
<accession>A0AAE3IF48</accession>
<dbReference type="Gene3D" id="3.30.70.2660">
    <property type="match status" value="1"/>
</dbReference>
<reference evidence="3 4" key="1">
    <citation type="journal article" date="2021" name="ISME Commun">
        <title>Automated analysis of genomic sequences facilitates high-throughput and comprehensive description of bacteria.</title>
        <authorList>
            <person name="Hitch T.C.A."/>
        </authorList>
    </citation>
    <scope>NUCLEOTIDE SEQUENCE [LARGE SCALE GENOMIC DNA]</scope>
    <source>
        <strain evidence="3 4">Sanger_31</strain>
    </source>
</reference>
<proteinExistence type="inferred from homology"/>
<dbReference type="AlphaFoldDB" id="A0AAE3IF48"/>
<dbReference type="GO" id="GO:0051607">
    <property type="term" value="P:defense response to virus"/>
    <property type="evidence" value="ECO:0007669"/>
    <property type="project" value="UniProtKB-UniRule"/>
</dbReference>
<dbReference type="Proteomes" id="UP001208131">
    <property type="component" value="Unassembled WGS sequence"/>
</dbReference>
<dbReference type="PIRSF" id="PIRSF029950">
    <property type="entry name" value="Cas_CT1134"/>
    <property type="match status" value="1"/>
</dbReference>
<evidence type="ECO:0000256" key="1">
    <source>
        <dbReference type="ARBA" id="ARBA00023118"/>
    </source>
</evidence>
<dbReference type="InterPro" id="IPR010155">
    <property type="entry name" value="CRISPR-assoc_prot_Cas5d"/>
</dbReference>
<keyword evidence="2" id="KW-0540">Nuclease</keyword>
<dbReference type="InterPro" id="IPR021124">
    <property type="entry name" value="CRISPR-assoc_prot_Cas5"/>
</dbReference>
<evidence type="ECO:0000313" key="4">
    <source>
        <dbReference type="Proteomes" id="UP001208131"/>
    </source>
</evidence>
<dbReference type="GO" id="GO:0003723">
    <property type="term" value="F:RNA binding"/>
    <property type="evidence" value="ECO:0007669"/>
    <property type="project" value="UniProtKB-UniRule"/>
</dbReference>
<comment type="similarity">
    <text evidence="2">Belongs to the CRISPR-associated protein Cas5 family. Subtype I-C/Dvulg subfamily.</text>
</comment>
<evidence type="ECO:0000256" key="2">
    <source>
        <dbReference type="PIRNR" id="PIRNR029950"/>
    </source>
</evidence>
<keyword evidence="2" id="KW-0694">RNA-binding</keyword>
<dbReference type="EMBL" id="JAOQJZ010000001">
    <property type="protein sequence ID" value="MCU6704710.1"/>
    <property type="molecule type" value="Genomic_DNA"/>
</dbReference>
<dbReference type="GO" id="GO:0004519">
    <property type="term" value="F:endonuclease activity"/>
    <property type="evidence" value="ECO:0007669"/>
    <property type="project" value="UniProtKB-UniRule"/>
</dbReference>
<gene>
    <name evidence="3" type="primary">cas5c</name>
    <name evidence="3" type="ORF">OCV57_02050</name>
</gene>
<comment type="caution">
    <text evidence="3">The sequence shown here is derived from an EMBL/GenBank/DDBJ whole genome shotgun (WGS) entry which is preliminary data.</text>
</comment>
<dbReference type="Pfam" id="PF09704">
    <property type="entry name" value="Cas_Cas5d"/>
    <property type="match status" value="1"/>
</dbReference>
<keyword evidence="2" id="KW-0378">Hydrolase</keyword>
<dbReference type="EC" id="3.1.-.-" evidence="2"/>
<dbReference type="NCBIfam" id="TIGR01876">
    <property type="entry name" value="cas_Cas5d"/>
    <property type="match status" value="1"/>
</dbReference>
<keyword evidence="4" id="KW-1185">Reference proteome</keyword>
<keyword evidence="2" id="KW-0255">Endonuclease</keyword>
<protein>
    <recommendedName>
        <fullName evidence="2">pre-crRNA processing endonuclease</fullName>
        <ecNumber evidence="2">3.1.-.-</ecNumber>
    </recommendedName>
</protein>
<dbReference type="NCBIfam" id="TIGR02593">
    <property type="entry name" value="CRISPR_cas5"/>
    <property type="match status" value="1"/>
</dbReference>
<name>A0AAE3IF48_9FIRM</name>
<evidence type="ECO:0000313" key="3">
    <source>
        <dbReference type="EMBL" id="MCU6704710.1"/>
    </source>
</evidence>
<dbReference type="InterPro" id="IPR013422">
    <property type="entry name" value="CRISPR-assoc_prot_Cas5_N"/>
</dbReference>
<organism evidence="3 4">
    <name type="scientific">Hominimerdicola aceti</name>
    <dbReference type="NCBI Taxonomy" id="2981726"/>
    <lineage>
        <taxon>Bacteria</taxon>
        <taxon>Bacillati</taxon>
        <taxon>Bacillota</taxon>
        <taxon>Clostridia</taxon>
        <taxon>Eubacteriales</taxon>
        <taxon>Oscillospiraceae</taxon>
        <taxon>Hominimerdicola</taxon>
    </lineage>
</organism>
<dbReference type="GO" id="GO:0016787">
    <property type="term" value="F:hydrolase activity"/>
    <property type="evidence" value="ECO:0007669"/>
    <property type="project" value="UniProtKB-KW"/>
</dbReference>
<keyword evidence="1 2" id="KW-0051">Antiviral defense</keyword>
<dbReference type="RefSeq" id="WP_267300325.1">
    <property type="nucleotide sequence ID" value="NZ_JAOQJZ010000001.1"/>
</dbReference>
<sequence length="239" mass="27601">MSYGFKIIVTGDYACFSRPEMKVERVSYDVPTPSALEGLIKSVYWKPAVRYQINKIVVFNPIEFTNIRRNEVKDKLLLSSVKQQMKGGGSAEMYTSEIRSQRAAMVLKNVKYGIEFTFERTYLKSDHPDESDEKHYNIMLRRLGNGQHFRQPCLGCREFAIKSIELVDDFDLTQIAPQNMGDKDLGFMLYGMKFEDGGKPVNNDWNDPKFSDKADAVFYRPHMIDGVIDVAKYREEIKC</sequence>
<comment type="function">
    <text evidence="2">CRISPR (clustered regularly interspaced short palindromic repeat) is an adaptive immune system that provides protection against mobile genetic elements (viruses, transposable elements and conjugative plasmids). CRISPR clusters contain spacers, sequences complementary to antecedent mobile elements, and target invading nucleic acids. CRISPR clusters are transcribed and processed into CRISPR RNA (crRNA).</text>
</comment>